<evidence type="ECO:0000256" key="1">
    <source>
        <dbReference type="SAM" id="MobiDB-lite"/>
    </source>
</evidence>
<dbReference type="AlphaFoldDB" id="A0A0B2BUT6"/>
<organism evidence="2 3">
    <name type="scientific">Croceibacterium mercuriale</name>
    <dbReference type="NCBI Taxonomy" id="1572751"/>
    <lineage>
        <taxon>Bacteria</taxon>
        <taxon>Pseudomonadati</taxon>
        <taxon>Pseudomonadota</taxon>
        <taxon>Alphaproteobacteria</taxon>
        <taxon>Sphingomonadales</taxon>
        <taxon>Erythrobacteraceae</taxon>
        <taxon>Croceibacterium</taxon>
    </lineage>
</organism>
<protein>
    <submittedName>
        <fullName evidence="2">Uncharacterized protein</fullName>
    </submittedName>
</protein>
<name>A0A0B2BUT6_9SPHN</name>
<reference evidence="2 3" key="1">
    <citation type="submission" date="2014-11" db="EMBL/GenBank/DDBJ databases">
        <title>Draft genome sequence of Kirrobacter mercurialis.</title>
        <authorList>
            <person name="Coil D.A."/>
            <person name="Eisen J.A."/>
        </authorList>
    </citation>
    <scope>NUCLEOTIDE SEQUENCE [LARGE SCALE GENOMIC DNA]</scope>
    <source>
        <strain evidence="2 3">Coronado</strain>
    </source>
</reference>
<feature type="region of interest" description="Disordered" evidence="1">
    <location>
        <begin position="42"/>
        <end position="67"/>
    </location>
</feature>
<feature type="compositionally biased region" description="Basic and acidic residues" evidence="1">
    <location>
        <begin position="43"/>
        <end position="58"/>
    </location>
</feature>
<comment type="caution">
    <text evidence="2">The sequence shown here is derived from an EMBL/GenBank/DDBJ whole genome shotgun (WGS) entry which is preliminary data.</text>
</comment>
<dbReference type="STRING" id="1572751.PK98_01155"/>
<dbReference type="Proteomes" id="UP000030988">
    <property type="component" value="Unassembled WGS sequence"/>
</dbReference>
<dbReference type="EMBL" id="JTDN01000001">
    <property type="protein sequence ID" value="KHL25363.1"/>
    <property type="molecule type" value="Genomic_DNA"/>
</dbReference>
<accession>A0A0B2BUT6</accession>
<evidence type="ECO:0000313" key="2">
    <source>
        <dbReference type="EMBL" id="KHL25363.1"/>
    </source>
</evidence>
<gene>
    <name evidence="2" type="ORF">PK98_01155</name>
</gene>
<keyword evidence="3" id="KW-1185">Reference proteome</keyword>
<sequence>MMAVAVNAHAMLFSRARLRTIAALVKYNRGCRILSLASGSLDRATKHGGNEEQQDGKRPPACKAQIS</sequence>
<evidence type="ECO:0000313" key="3">
    <source>
        <dbReference type="Proteomes" id="UP000030988"/>
    </source>
</evidence>
<proteinExistence type="predicted"/>